<keyword evidence="6" id="KW-0479">Metal-binding</keyword>
<evidence type="ECO:0000313" key="17">
    <source>
        <dbReference type="Proteomes" id="UP000614490"/>
    </source>
</evidence>
<comment type="similarity">
    <text evidence="3">Belongs to the peptidase M36 family.</text>
</comment>
<dbReference type="GO" id="GO:0006508">
    <property type="term" value="P:proteolysis"/>
    <property type="evidence" value="ECO:0007669"/>
    <property type="project" value="UniProtKB-KW"/>
</dbReference>
<dbReference type="GO" id="GO:0005615">
    <property type="term" value="C:extracellular space"/>
    <property type="evidence" value="ECO:0007669"/>
    <property type="project" value="InterPro"/>
</dbReference>
<dbReference type="InterPro" id="IPR027268">
    <property type="entry name" value="Peptidase_M4/M1_CTD_sf"/>
</dbReference>
<dbReference type="RefSeq" id="WP_197316940.1">
    <property type="nucleotide sequence ID" value="NZ_JADZSC010000002.1"/>
</dbReference>
<accession>A0A931MVE4</accession>
<dbReference type="Pfam" id="PF13620">
    <property type="entry name" value="CarboxypepD_reg"/>
    <property type="match status" value="1"/>
</dbReference>
<feature type="domain" description="FTP" evidence="15">
    <location>
        <begin position="129"/>
        <end position="179"/>
    </location>
</feature>
<evidence type="ECO:0000256" key="11">
    <source>
        <dbReference type="ARBA" id="ARBA00023145"/>
    </source>
</evidence>
<dbReference type="SUPFAM" id="SSF55486">
    <property type="entry name" value="Metalloproteases ('zincins'), catalytic domain"/>
    <property type="match status" value="1"/>
</dbReference>
<gene>
    <name evidence="16" type="ORF">H0267_08740</name>
</gene>
<sequence length="1068" mass="115268">MKKRKLLSVLGAGILASQLLNPTGSQALTSSPMVSDVHEQHDHLNIDVRDVTSGVLPTKDQLKAADQLIEQVGAGVRVKWNSLFGTPSVIMKDQGYLTESSNKNAQTVAREWLKEHASIFGLSPADIDNMNVIRDYAMKGTGLHPVTFQQTFEGVESVYGGRVIVAVNEEGRILSVTGNASPAKQMADDFELTASDALNKAISLENASLSYTPESLGTENGWDVFDGADMLPTKQRVKKAAFITEEGVRPAYRVLYIEELNEGYEIVIDAVNGKQLYKRSLVQHLADPEGLIFENYPGAPKSGTQVLKSFNGDPDASPDGWLIPGSPLGVTTFGNNANSYANWSNFLAPADQAVRPVAPMGEFSFTFKNSWQETKGQTTPPSYADDLNSAATNLFYHHNLFHDYFYNLGWTEEAGNLQYNNYGKGGLGGDAILGLVQAGAASGGAPTYTGRDNAYMLTLPDGVPSWSGMFLWEPIEGAFEGEYADGDFDAGIIYHEYSHALSNRLVAGGEALGSHQSGSMGEGWGDWYGMHYLIKEGFQDKPVVGAYVTGNEEAGIRSYSLDEAPYNYGDIGYDVGGPEVHSDGDIWAAILWHVRDQLIAEYGKTEGESIAEHLVIDAMPISVPDPSMEAMRTAIIAADFERYDGAHYDTLWKAFAQRGLGSDAYSEGGDDTDPTPAFNHPDGKHNGQLVGKVLNAATGEPIKDARIMIGEFEARTTPLSVSSDEGSFADYIVEGTYDITIQARGYGSRTIRDVAIKPGKANKMSFKLSPNVASSFNGAKIDEVSGEADSNPVKFAIDDTEASVYASDTQENGFKGSEFVVDLAGDEAVKVSHVQVSALKDISKSRFATLKNFTVQTSMDGKNWTTVVRDKFTAQKPRPTIADLHYQGFDLDQPVDAKYLKLIAHDTQDNSKGYVQIAEVQAFSKKSEVEPIEITPEEPFVAEGTVTAGNAGTGVGSLAGAEASLAVTENEFVTTQNPEPASQGADGYVITLPKPYGDGIHNFKLEGSSNTEYDYDVYFYDKNFQQIGGVATAGANESGVIPGGTKYVYVGLYSGADVPFTFTATSPY</sequence>
<dbReference type="InterPro" id="IPR008969">
    <property type="entry name" value="CarboxyPept-like_regulatory"/>
</dbReference>
<dbReference type="AlphaFoldDB" id="A0A931MVE4"/>
<dbReference type="Gene3D" id="2.60.120.260">
    <property type="entry name" value="Galactose-binding domain-like"/>
    <property type="match status" value="1"/>
</dbReference>
<name>A0A931MVE4_9BACI</name>
<comment type="subcellular location">
    <subcellularLocation>
        <location evidence="2">Secreted</location>
    </subcellularLocation>
</comment>
<dbReference type="Proteomes" id="UP000614490">
    <property type="component" value="Unassembled WGS sequence"/>
</dbReference>
<evidence type="ECO:0000256" key="5">
    <source>
        <dbReference type="ARBA" id="ARBA00022670"/>
    </source>
</evidence>
<comment type="caution">
    <text evidence="16">The sequence shown here is derived from an EMBL/GenBank/DDBJ whole genome shotgun (WGS) entry which is preliminary data.</text>
</comment>
<evidence type="ECO:0000259" key="15">
    <source>
        <dbReference type="Pfam" id="PF07504"/>
    </source>
</evidence>
<dbReference type="InterPro" id="IPR008979">
    <property type="entry name" value="Galactose-bd-like_sf"/>
</dbReference>
<feature type="region of interest" description="Disordered" evidence="12">
    <location>
        <begin position="664"/>
        <end position="685"/>
    </location>
</feature>
<evidence type="ECO:0000256" key="10">
    <source>
        <dbReference type="ARBA" id="ARBA00023049"/>
    </source>
</evidence>
<feature type="chain" id="PRO_5036723988" evidence="13">
    <location>
        <begin position="28"/>
        <end position="1068"/>
    </location>
</feature>
<dbReference type="GO" id="GO:0004222">
    <property type="term" value="F:metalloendopeptidase activity"/>
    <property type="evidence" value="ECO:0007669"/>
    <property type="project" value="InterPro"/>
</dbReference>
<evidence type="ECO:0000259" key="14">
    <source>
        <dbReference type="Pfam" id="PF00754"/>
    </source>
</evidence>
<dbReference type="InterPro" id="IPR000421">
    <property type="entry name" value="FA58C"/>
</dbReference>
<evidence type="ECO:0000256" key="9">
    <source>
        <dbReference type="ARBA" id="ARBA00022833"/>
    </source>
</evidence>
<evidence type="ECO:0000256" key="7">
    <source>
        <dbReference type="ARBA" id="ARBA00022729"/>
    </source>
</evidence>
<dbReference type="InterPro" id="IPR050371">
    <property type="entry name" value="Fungal_virulence_M36"/>
</dbReference>
<keyword evidence="7 13" id="KW-0732">Signal</keyword>
<keyword evidence="8" id="KW-0378">Hydrolase</keyword>
<dbReference type="CDD" id="cd09596">
    <property type="entry name" value="M36"/>
    <property type="match status" value="1"/>
</dbReference>
<dbReference type="SUPFAM" id="SSF49464">
    <property type="entry name" value="Carboxypeptidase regulatory domain-like"/>
    <property type="match status" value="1"/>
</dbReference>
<reference evidence="16 17" key="1">
    <citation type="journal article" date="2005" name="Int. J. Syst. Evol. Microbiol.">
        <title>Halobacillus yeomjeoni sp. nov., isolated from a marine solar saltern in Korea.</title>
        <authorList>
            <person name="Yoon J.H."/>
            <person name="Kang S.J."/>
            <person name="Lee C.H."/>
            <person name="Oh H.W."/>
            <person name="Oh T.K."/>
        </authorList>
    </citation>
    <scope>NUCLEOTIDE SEQUENCE [LARGE SCALE GENOMIC DNA]</scope>
    <source>
        <strain evidence="16 17">KCTC 3957</strain>
    </source>
</reference>
<dbReference type="Gene3D" id="2.60.40.1120">
    <property type="entry name" value="Carboxypeptidase-like, regulatory domain"/>
    <property type="match status" value="1"/>
</dbReference>
<feature type="domain" description="F5/8 type C" evidence="14">
    <location>
        <begin position="787"/>
        <end position="920"/>
    </location>
</feature>
<evidence type="ECO:0000256" key="1">
    <source>
        <dbReference type="ARBA" id="ARBA00001947"/>
    </source>
</evidence>
<dbReference type="Pfam" id="PF07504">
    <property type="entry name" value="FTP"/>
    <property type="match status" value="1"/>
</dbReference>
<dbReference type="GO" id="GO:0008270">
    <property type="term" value="F:zinc ion binding"/>
    <property type="evidence" value="ECO:0007669"/>
    <property type="project" value="InterPro"/>
</dbReference>
<keyword evidence="11" id="KW-0865">Zymogen</keyword>
<dbReference type="PANTHER" id="PTHR33478:SF1">
    <property type="entry name" value="EXTRACELLULAR METALLOPROTEINASE MEP"/>
    <property type="match status" value="1"/>
</dbReference>
<keyword evidence="17" id="KW-1185">Reference proteome</keyword>
<evidence type="ECO:0000256" key="6">
    <source>
        <dbReference type="ARBA" id="ARBA00022723"/>
    </source>
</evidence>
<evidence type="ECO:0000256" key="3">
    <source>
        <dbReference type="ARBA" id="ARBA00006006"/>
    </source>
</evidence>
<dbReference type="Gene3D" id="1.10.390.10">
    <property type="entry name" value="Neutral Protease Domain 2"/>
    <property type="match status" value="1"/>
</dbReference>
<dbReference type="Pfam" id="PF00754">
    <property type="entry name" value="F5_F8_type_C"/>
    <property type="match status" value="1"/>
</dbReference>
<evidence type="ECO:0000256" key="13">
    <source>
        <dbReference type="SAM" id="SignalP"/>
    </source>
</evidence>
<keyword evidence="10" id="KW-0482">Metalloprotease</keyword>
<evidence type="ECO:0000256" key="4">
    <source>
        <dbReference type="ARBA" id="ARBA00022525"/>
    </source>
</evidence>
<dbReference type="Pfam" id="PF02128">
    <property type="entry name" value="Peptidase_M36"/>
    <property type="match status" value="1"/>
</dbReference>
<dbReference type="PANTHER" id="PTHR33478">
    <property type="entry name" value="EXTRACELLULAR METALLOPROTEINASE MEP"/>
    <property type="match status" value="1"/>
</dbReference>
<feature type="signal peptide" evidence="13">
    <location>
        <begin position="1"/>
        <end position="27"/>
    </location>
</feature>
<dbReference type="SUPFAM" id="SSF49785">
    <property type="entry name" value="Galactose-binding domain-like"/>
    <property type="match status" value="1"/>
</dbReference>
<evidence type="ECO:0000313" key="16">
    <source>
        <dbReference type="EMBL" id="MBH0230296.1"/>
    </source>
</evidence>
<keyword evidence="5" id="KW-0645">Protease</keyword>
<evidence type="ECO:0000256" key="2">
    <source>
        <dbReference type="ARBA" id="ARBA00004613"/>
    </source>
</evidence>
<dbReference type="Gene3D" id="3.10.170.10">
    <property type="match status" value="1"/>
</dbReference>
<comment type="cofactor">
    <cofactor evidence="1">
        <name>Zn(2+)</name>
        <dbReference type="ChEBI" id="CHEBI:29105"/>
    </cofactor>
</comment>
<evidence type="ECO:0000256" key="12">
    <source>
        <dbReference type="SAM" id="MobiDB-lite"/>
    </source>
</evidence>
<dbReference type="InterPro" id="IPR011096">
    <property type="entry name" value="FTP_domain"/>
</dbReference>
<organism evidence="16 17">
    <name type="scientific">Halobacillus yeomjeoni</name>
    <dbReference type="NCBI Taxonomy" id="311194"/>
    <lineage>
        <taxon>Bacteria</taxon>
        <taxon>Bacillati</taxon>
        <taxon>Bacillota</taxon>
        <taxon>Bacilli</taxon>
        <taxon>Bacillales</taxon>
        <taxon>Bacillaceae</taxon>
        <taxon>Halobacillus</taxon>
    </lineage>
</organism>
<proteinExistence type="inferred from homology"/>
<dbReference type="InterPro" id="IPR001842">
    <property type="entry name" value="Peptidase_M36"/>
</dbReference>
<evidence type="ECO:0000256" key="8">
    <source>
        <dbReference type="ARBA" id="ARBA00022801"/>
    </source>
</evidence>
<protein>
    <submittedName>
        <fullName evidence="16">M36 family metallopeptidase</fullName>
    </submittedName>
</protein>
<keyword evidence="9" id="KW-0862">Zinc</keyword>
<keyword evidence="4" id="KW-0964">Secreted</keyword>
<dbReference type="EMBL" id="JADZSC010000002">
    <property type="protein sequence ID" value="MBH0230296.1"/>
    <property type="molecule type" value="Genomic_DNA"/>
</dbReference>